<comment type="caution">
    <text evidence="4">The sequence shown here is derived from an EMBL/GenBank/DDBJ whole genome shotgun (WGS) entry which is preliminary data.</text>
</comment>
<reference evidence="4 5" key="1">
    <citation type="submission" date="2019-03" db="EMBL/GenBank/DDBJ databases">
        <title>Root nodule microbial communities of legume samples collected from USA, Mexico and Botswana.</title>
        <authorList>
            <person name="Hirsch A."/>
        </authorList>
    </citation>
    <scope>NUCLEOTIDE SEQUENCE [LARGE SCALE GENOMIC DNA]</scope>
    <source>
        <strain evidence="4 5">55</strain>
    </source>
</reference>
<dbReference type="RefSeq" id="WP_007633643.1">
    <property type="nucleotide sequence ID" value="NZ_CP143053.1"/>
</dbReference>
<dbReference type="AlphaFoldDB" id="A0A177L3F4"/>
<organism evidence="4 5">
    <name type="scientific">Dietzia cinnamea</name>
    <dbReference type="NCBI Taxonomy" id="321318"/>
    <lineage>
        <taxon>Bacteria</taxon>
        <taxon>Bacillati</taxon>
        <taxon>Actinomycetota</taxon>
        <taxon>Actinomycetes</taxon>
        <taxon>Mycobacteriales</taxon>
        <taxon>Dietziaceae</taxon>
        <taxon>Dietzia</taxon>
    </lineage>
</organism>
<dbReference type="EMBL" id="SMCX01000034">
    <property type="protein sequence ID" value="TCW19978.1"/>
    <property type="molecule type" value="Genomic_DNA"/>
</dbReference>
<dbReference type="OrthoDB" id="4774477at2"/>
<dbReference type="Proteomes" id="UP000295805">
    <property type="component" value="Unassembled WGS sequence"/>
</dbReference>
<dbReference type="Proteomes" id="UP001206890">
    <property type="component" value="Unassembled WGS sequence"/>
</dbReference>
<dbReference type="EMBL" id="JALXTC010000013">
    <property type="protein sequence ID" value="MCT2117013.1"/>
    <property type="molecule type" value="Genomic_DNA"/>
</dbReference>
<feature type="region of interest" description="Disordered" evidence="1">
    <location>
        <begin position="1"/>
        <end position="23"/>
    </location>
</feature>
<accession>A0A177L3F4</accession>
<dbReference type="GeneID" id="89529692"/>
<protein>
    <submittedName>
        <fullName evidence="4">Uncharacterized protein</fullName>
    </submittedName>
</protein>
<reference evidence="2" key="2">
    <citation type="submission" date="2022-04" db="EMBL/GenBank/DDBJ databases">
        <title>Human microbiome associated bacterial genomes.</title>
        <authorList>
            <person name="Sandstrom S."/>
            <person name="Salamzade R."/>
            <person name="Kalan L.R."/>
        </authorList>
    </citation>
    <scope>NUCLEOTIDE SEQUENCE</scope>
    <source>
        <strain evidence="2">P3-SID1762</strain>
    </source>
</reference>
<evidence type="ECO:0000313" key="4">
    <source>
        <dbReference type="EMBL" id="TCW19978.1"/>
    </source>
</evidence>
<dbReference type="Proteomes" id="UP001560293">
    <property type="component" value="Unassembled WGS sequence"/>
</dbReference>
<proteinExistence type="predicted"/>
<reference evidence="6" key="3">
    <citation type="submission" date="2024-07" db="EMBL/GenBank/DDBJ databases">
        <title>Pseudomonas strain that inhibits Aeromonas fish pathogens.</title>
        <authorList>
            <person name="Wildschutte H."/>
        </authorList>
    </citation>
    <scope>NUCLEOTIDE SEQUENCE [LARGE SCALE GENOMIC DNA]</scope>
    <source>
        <strain evidence="6">n60</strain>
    </source>
</reference>
<reference evidence="3" key="4">
    <citation type="submission" date="2024-07" db="EMBL/GenBank/DDBJ databases">
        <authorList>
            <person name="Wildschutte H."/>
        </authorList>
    </citation>
    <scope>NUCLEOTIDE SEQUENCE</scope>
    <source>
        <strain evidence="3">N60</strain>
    </source>
</reference>
<dbReference type="EMBL" id="JBFTEZ010000002">
    <property type="protein sequence ID" value="MEX6464681.1"/>
    <property type="molecule type" value="Genomic_DNA"/>
</dbReference>
<feature type="compositionally biased region" description="Acidic residues" evidence="1">
    <location>
        <begin position="11"/>
        <end position="23"/>
    </location>
</feature>
<evidence type="ECO:0000256" key="1">
    <source>
        <dbReference type="SAM" id="MobiDB-lite"/>
    </source>
</evidence>
<evidence type="ECO:0000313" key="3">
    <source>
        <dbReference type="EMBL" id="MEX6464681.1"/>
    </source>
</evidence>
<sequence length="60" mass="6337">MASAAASKEPELDDLEPVADETADQARRVVASYSADADECRMLLDMLGIGPEPQVTADAE</sequence>
<name>A0A177L3F4_9ACTN</name>
<keyword evidence="6" id="KW-1185">Reference proteome</keyword>
<gene>
    <name evidence="3" type="ORF">AB6N35_10040</name>
    <name evidence="4" type="ORF">EDD19_1348</name>
    <name evidence="2" type="ORF">M3D93_04480</name>
</gene>
<evidence type="ECO:0000313" key="2">
    <source>
        <dbReference type="EMBL" id="MCT2117013.1"/>
    </source>
</evidence>
<evidence type="ECO:0000313" key="5">
    <source>
        <dbReference type="Proteomes" id="UP000295805"/>
    </source>
</evidence>
<evidence type="ECO:0000313" key="6">
    <source>
        <dbReference type="Proteomes" id="UP001560293"/>
    </source>
</evidence>